<dbReference type="OrthoDB" id="3215033at2"/>
<evidence type="ECO:0000313" key="1">
    <source>
        <dbReference type="EMBL" id="TWT26987.1"/>
    </source>
</evidence>
<proteinExistence type="predicted"/>
<dbReference type="AlphaFoldDB" id="A0A5C5UML9"/>
<organism evidence="1 2">
    <name type="scientific">Corynebacterium canis</name>
    <dbReference type="NCBI Taxonomy" id="679663"/>
    <lineage>
        <taxon>Bacteria</taxon>
        <taxon>Bacillati</taxon>
        <taxon>Actinomycetota</taxon>
        <taxon>Actinomycetes</taxon>
        <taxon>Mycobacteriales</taxon>
        <taxon>Corynebacteriaceae</taxon>
        <taxon>Corynebacterium</taxon>
    </lineage>
</organism>
<dbReference type="InterPro" id="IPR021408">
    <property type="entry name" value="DUF3046"/>
</dbReference>
<evidence type="ECO:0000313" key="2">
    <source>
        <dbReference type="Proteomes" id="UP000320791"/>
    </source>
</evidence>
<dbReference type="EMBL" id="VOHM01000005">
    <property type="protein sequence ID" value="TWT26987.1"/>
    <property type="molecule type" value="Genomic_DNA"/>
</dbReference>
<accession>A0A5C5UML9</accession>
<reference evidence="1 2" key="1">
    <citation type="submission" date="2019-08" db="EMBL/GenBank/DDBJ databases">
        <authorList>
            <person name="Lei W."/>
        </authorList>
    </citation>
    <scope>NUCLEOTIDE SEQUENCE [LARGE SCALE GENOMIC DNA]</scope>
    <source>
        <strain evidence="1 2">CCUG 58627</strain>
    </source>
</reference>
<gene>
    <name evidence="1" type="ORF">FRX94_03445</name>
</gene>
<comment type="caution">
    <text evidence="1">The sequence shown here is derived from an EMBL/GenBank/DDBJ whole genome shotgun (WGS) entry which is preliminary data.</text>
</comment>
<dbReference type="Proteomes" id="UP000320791">
    <property type="component" value="Unassembled WGS sequence"/>
</dbReference>
<name>A0A5C5UML9_9CORY</name>
<keyword evidence="2" id="KW-1185">Reference proteome</keyword>
<protein>
    <submittedName>
        <fullName evidence="1">DUF3046 domain-containing protein</fullName>
    </submittedName>
</protein>
<dbReference type="Pfam" id="PF11248">
    <property type="entry name" value="DUF3046"/>
    <property type="match status" value="1"/>
</dbReference>
<sequence length="71" mass="8212">MAGMRIAKFFDLVHYEFGESNGDWLVRTHVIGGLGATAKELMEQGVDLREIWWGLCRDFDVPQERWLGEDL</sequence>